<dbReference type="Gene3D" id="3.30.1380.20">
    <property type="entry name" value="Trafficking protein particle complex subunit 3"/>
    <property type="match status" value="1"/>
</dbReference>
<evidence type="ECO:0000313" key="2">
    <source>
        <dbReference type="Proteomes" id="UP000003835"/>
    </source>
</evidence>
<protein>
    <recommendedName>
        <fullName evidence="3">Hydrocarbon-binding protein</fullName>
    </recommendedName>
</protein>
<dbReference type="AlphaFoldDB" id="B4VTU4"/>
<gene>
    <name evidence="1" type="ORF">MC7420_6237</name>
</gene>
<accession>B4VTU4</accession>
<dbReference type="HOGENOM" id="CLU_142064_0_0_3"/>
<sequence>MAIAQNEIRQELGDFSSIVCLKAIVVGVEEALGEKAAAIAMISAGRQRGKKLAEDLDLAGKGSSMSLEDVTVKMQEALGKEGTRLCVIDKVTQEGDIYKVYTHETVCSAGESQGSSRQCTFTMGAIQGFLEAFLGKRLRGTQSESVLRGGNFDLLEYAALPAVNH</sequence>
<organism evidence="1 2">
    <name type="scientific">Coleofasciculus chthonoplastes PCC 7420</name>
    <dbReference type="NCBI Taxonomy" id="118168"/>
    <lineage>
        <taxon>Bacteria</taxon>
        <taxon>Bacillati</taxon>
        <taxon>Cyanobacteriota</taxon>
        <taxon>Cyanophyceae</taxon>
        <taxon>Coleofasciculales</taxon>
        <taxon>Coleofasciculaceae</taxon>
        <taxon>Coleofasciculus</taxon>
    </lineage>
</organism>
<dbReference type="RefSeq" id="WP_006102092.1">
    <property type="nucleotide sequence ID" value="NZ_DS989852.1"/>
</dbReference>
<evidence type="ECO:0008006" key="3">
    <source>
        <dbReference type="Google" id="ProtNLM"/>
    </source>
</evidence>
<dbReference type="Proteomes" id="UP000003835">
    <property type="component" value="Unassembled WGS sequence"/>
</dbReference>
<dbReference type="EMBL" id="DS989852">
    <property type="protein sequence ID" value="EDX74759.1"/>
    <property type="molecule type" value="Genomic_DNA"/>
</dbReference>
<dbReference type="InterPro" id="IPR024096">
    <property type="entry name" value="NO_sig/Golgi_transp_ligand-bd"/>
</dbReference>
<dbReference type="OrthoDB" id="573193at2"/>
<dbReference type="SUPFAM" id="SSF111126">
    <property type="entry name" value="Ligand-binding domain in the NO signalling and Golgi transport"/>
    <property type="match status" value="1"/>
</dbReference>
<evidence type="ECO:0000313" key="1">
    <source>
        <dbReference type="EMBL" id="EDX74759.1"/>
    </source>
</evidence>
<dbReference type="eggNOG" id="COG1719">
    <property type="taxonomic scope" value="Bacteria"/>
</dbReference>
<name>B4VTU4_9CYAN</name>
<keyword evidence="2" id="KW-1185">Reference proteome</keyword>
<reference evidence="1 2" key="1">
    <citation type="submission" date="2008-07" db="EMBL/GenBank/DDBJ databases">
        <authorList>
            <person name="Tandeau de Marsac N."/>
            <person name="Ferriera S."/>
            <person name="Johnson J."/>
            <person name="Kravitz S."/>
            <person name="Beeson K."/>
            <person name="Sutton G."/>
            <person name="Rogers Y.-H."/>
            <person name="Friedman R."/>
            <person name="Frazier M."/>
            <person name="Venter J.C."/>
        </authorList>
    </citation>
    <scope>NUCLEOTIDE SEQUENCE [LARGE SCALE GENOMIC DNA]</scope>
    <source>
        <strain evidence="1 2">PCC 7420</strain>
    </source>
</reference>
<dbReference type="STRING" id="118168.MC7420_6237"/>
<proteinExistence type="predicted"/>